<gene>
    <name evidence="12" type="ORF">Acy02nite_29660</name>
</gene>
<dbReference type="SUPFAM" id="SSF48179">
    <property type="entry name" value="6-phosphogluconate dehydrogenase C-terminal domain-like"/>
    <property type="match status" value="1"/>
</dbReference>
<sequence>MKVCVVGTGYVGLTTGVSLAFLGHEVTCVDLDQNKVDMLRAGKCPIYEPGMEDLLAEAAPNLSFTTSYDEGVPGADVVFVAVQTPSAEDGSPDLRFLRSAAESVARSLHHDFTVVVNKSTVPIGSGNWVDAILRESFAQRDDRPAGVEFAVASNPEFLREGNAIADTLFPDRIVIGSDNPRSLEVLNRLYRPIINQTFTPPTFLPRPEDATAVPLVSTDLASAELIKYAANAFLALKISYVNEIGQLAAKVGADITEVARGMGLDQRIGSRFLQPGVGWGGSCFGKDTKALVATASEYNLEMPIVKAAREVNQRQRAIAVERLQNELRILKGRKIGLLGLAFKPNTDDLRDSPALDIANLLLARGARVRLHDPVAAERFRREQPELAPYLSEDLDGVFDDCDAVVLVTEWAQYLELDWSKFVGLMRNPLVLDGRHALDAERMARLGYKYVAIAG</sequence>
<dbReference type="PIRSF" id="PIRSF500134">
    <property type="entry name" value="UDPglc_DH_bac"/>
    <property type="match status" value="1"/>
</dbReference>
<dbReference type="EMBL" id="BOMH01000020">
    <property type="protein sequence ID" value="GID65085.1"/>
    <property type="molecule type" value="Genomic_DNA"/>
</dbReference>
<dbReference type="SUPFAM" id="SSF51735">
    <property type="entry name" value="NAD(P)-binding Rossmann-fold domains"/>
    <property type="match status" value="1"/>
</dbReference>
<organism evidence="12 13">
    <name type="scientific">Actinoplanes cyaneus</name>
    <dbReference type="NCBI Taxonomy" id="52696"/>
    <lineage>
        <taxon>Bacteria</taxon>
        <taxon>Bacillati</taxon>
        <taxon>Actinomycetota</taxon>
        <taxon>Actinomycetes</taxon>
        <taxon>Micromonosporales</taxon>
        <taxon>Micromonosporaceae</taxon>
        <taxon>Actinoplanes</taxon>
    </lineage>
</organism>
<feature type="binding site" evidence="10">
    <location>
        <position position="350"/>
    </location>
    <ligand>
        <name>NAD(+)</name>
        <dbReference type="ChEBI" id="CHEBI:57540"/>
    </ligand>
</feature>
<evidence type="ECO:0000256" key="4">
    <source>
        <dbReference type="ARBA" id="ARBA00023002"/>
    </source>
</evidence>
<evidence type="ECO:0000259" key="11">
    <source>
        <dbReference type="SMART" id="SM00984"/>
    </source>
</evidence>
<comment type="similarity">
    <text evidence="2 7">Belongs to the UDP-glucose/GDP-mannose dehydrogenase family.</text>
</comment>
<dbReference type="PANTHER" id="PTHR43750:SF3">
    <property type="entry name" value="UDP-GLUCOSE 6-DEHYDROGENASE TUAD"/>
    <property type="match status" value="1"/>
</dbReference>
<name>A0A919IFI6_9ACTN</name>
<dbReference type="InterPro" id="IPR014026">
    <property type="entry name" value="UDP-Glc/GDP-Man_DH_dimer"/>
</dbReference>
<proteinExistence type="inferred from homology"/>
<dbReference type="NCBIfam" id="TIGR03026">
    <property type="entry name" value="NDP-sugDHase"/>
    <property type="match status" value="1"/>
</dbReference>
<feature type="active site" description="Nucleophile" evidence="8">
    <location>
        <position position="283"/>
    </location>
</feature>
<evidence type="ECO:0000256" key="5">
    <source>
        <dbReference type="ARBA" id="ARBA00023027"/>
    </source>
</evidence>
<dbReference type="Proteomes" id="UP000619479">
    <property type="component" value="Unassembled WGS sequence"/>
</dbReference>
<evidence type="ECO:0000256" key="10">
    <source>
        <dbReference type="PIRSR" id="PIRSR500134-3"/>
    </source>
</evidence>
<dbReference type="GO" id="GO:0000271">
    <property type="term" value="P:polysaccharide biosynthetic process"/>
    <property type="evidence" value="ECO:0007669"/>
    <property type="project" value="InterPro"/>
</dbReference>
<evidence type="ECO:0000256" key="7">
    <source>
        <dbReference type="PIRNR" id="PIRNR000124"/>
    </source>
</evidence>
<dbReference type="PANTHER" id="PTHR43750">
    <property type="entry name" value="UDP-GLUCOSE 6-DEHYDROGENASE TUAD"/>
    <property type="match status" value="1"/>
</dbReference>
<dbReference type="InterPro" id="IPR017476">
    <property type="entry name" value="UDP-Glc/GDP-Man"/>
</dbReference>
<comment type="catalytic activity">
    <reaction evidence="6 7">
        <text>UDP-alpha-D-glucose + 2 NAD(+) + H2O = UDP-alpha-D-glucuronate + 2 NADH + 3 H(+)</text>
        <dbReference type="Rhea" id="RHEA:23596"/>
        <dbReference type="ChEBI" id="CHEBI:15377"/>
        <dbReference type="ChEBI" id="CHEBI:15378"/>
        <dbReference type="ChEBI" id="CHEBI:57540"/>
        <dbReference type="ChEBI" id="CHEBI:57945"/>
        <dbReference type="ChEBI" id="CHEBI:58052"/>
        <dbReference type="ChEBI" id="CHEBI:58885"/>
        <dbReference type="EC" id="1.1.1.22"/>
    </reaction>
</comment>
<dbReference type="InterPro" id="IPR008927">
    <property type="entry name" value="6-PGluconate_DH-like_C_sf"/>
</dbReference>
<dbReference type="InterPro" id="IPR036220">
    <property type="entry name" value="UDP-Glc/GDP-Man_DH_C_sf"/>
</dbReference>
<feature type="binding site" evidence="10">
    <location>
        <position position="160"/>
    </location>
    <ligand>
        <name>NAD(+)</name>
        <dbReference type="ChEBI" id="CHEBI:57540"/>
    </ligand>
</feature>
<dbReference type="GO" id="GO:0003979">
    <property type="term" value="F:UDP-glucose 6-dehydrogenase activity"/>
    <property type="evidence" value="ECO:0007669"/>
    <property type="project" value="UniProtKB-EC"/>
</dbReference>
<dbReference type="Pfam" id="PF00984">
    <property type="entry name" value="UDPG_MGDP_dh"/>
    <property type="match status" value="1"/>
</dbReference>
<feature type="binding site" evidence="9">
    <location>
        <position position="227"/>
    </location>
    <ligand>
        <name>substrate</name>
    </ligand>
</feature>
<feature type="binding site" evidence="10">
    <location>
        <position position="120"/>
    </location>
    <ligand>
        <name>NAD(+)</name>
        <dbReference type="ChEBI" id="CHEBI:57540"/>
    </ligand>
</feature>
<feature type="binding site" evidence="9">
    <location>
        <position position="343"/>
    </location>
    <ligand>
        <name>substrate</name>
    </ligand>
</feature>
<keyword evidence="13" id="KW-1185">Reference proteome</keyword>
<feature type="binding site" evidence="10">
    <location>
        <position position="84"/>
    </location>
    <ligand>
        <name>NAD(+)</name>
        <dbReference type="ChEBI" id="CHEBI:57540"/>
    </ligand>
</feature>
<dbReference type="EC" id="1.1.1.22" evidence="3 7"/>
<comment type="caution">
    <text evidence="12">The sequence shown here is derived from an EMBL/GenBank/DDBJ whole genome shotgun (WGS) entry which is preliminary data.</text>
</comment>
<feature type="binding site" evidence="9">
    <location>
        <position position="280"/>
    </location>
    <ligand>
        <name>substrate</name>
    </ligand>
</feature>
<dbReference type="Gene3D" id="3.40.50.720">
    <property type="entry name" value="NAD(P)-binding Rossmann-like Domain"/>
    <property type="match status" value="2"/>
</dbReference>
<evidence type="ECO:0000256" key="6">
    <source>
        <dbReference type="ARBA" id="ARBA00047473"/>
    </source>
</evidence>
<evidence type="ECO:0000256" key="8">
    <source>
        <dbReference type="PIRSR" id="PIRSR500134-1"/>
    </source>
</evidence>
<evidence type="ECO:0000256" key="2">
    <source>
        <dbReference type="ARBA" id="ARBA00006601"/>
    </source>
</evidence>
<comment type="pathway">
    <text evidence="1">Nucleotide-sugar biosynthesis; UDP-alpha-D-glucuronate biosynthesis; UDP-alpha-D-glucuronate from UDP-alpha-D-glucose: step 1/1.</text>
</comment>
<evidence type="ECO:0000256" key="9">
    <source>
        <dbReference type="PIRSR" id="PIRSR500134-2"/>
    </source>
</evidence>
<evidence type="ECO:0000256" key="3">
    <source>
        <dbReference type="ARBA" id="ARBA00012954"/>
    </source>
</evidence>
<dbReference type="Gene3D" id="1.20.5.100">
    <property type="entry name" value="Cytochrome c1, transmembrane anchor, C-terminal"/>
    <property type="match status" value="1"/>
</dbReference>
<feature type="binding site" evidence="10">
    <location>
        <position position="30"/>
    </location>
    <ligand>
        <name>NAD(+)</name>
        <dbReference type="ChEBI" id="CHEBI:57540"/>
    </ligand>
</feature>
<dbReference type="SMART" id="SM00984">
    <property type="entry name" value="UDPG_MGDP_dh_C"/>
    <property type="match status" value="1"/>
</dbReference>
<reference evidence="12" key="1">
    <citation type="submission" date="2021-01" db="EMBL/GenBank/DDBJ databases">
        <title>Whole genome shotgun sequence of Actinoplanes cyaneus NBRC 14990.</title>
        <authorList>
            <person name="Komaki H."/>
            <person name="Tamura T."/>
        </authorList>
    </citation>
    <scope>NUCLEOTIDE SEQUENCE</scope>
    <source>
        <strain evidence="12">NBRC 14990</strain>
    </source>
</reference>
<dbReference type="GO" id="GO:0051287">
    <property type="term" value="F:NAD binding"/>
    <property type="evidence" value="ECO:0007669"/>
    <property type="project" value="InterPro"/>
</dbReference>
<dbReference type="Pfam" id="PF03721">
    <property type="entry name" value="UDPG_MGDP_dh_N"/>
    <property type="match status" value="1"/>
</dbReference>
<dbReference type="InterPro" id="IPR001732">
    <property type="entry name" value="UDP-Glc/GDP-Man_DH_N"/>
</dbReference>
<evidence type="ECO:0000256" key="1">
    <source>
        <dbReference type="ARBA" id="ARBA00004701"/>
    </source>
</evidence>
<keyword evidence="5 7" id="KW-0520">NAD</keyword>
<protein>
    <recommendedName>
        <fullName evidence="3 7">UDP-glucose 6-dehydrogenase</fullName>
        <ecNumber evidence="3 7">1.1.1.22</ecNumber>
    </recommendedName>
</protein>
<dbReference type="AlphaFoldDB" id="A0A919IFI6"/>
<evidence type="ECO:0000313" key="13">
    <source>
        <dbReference type="Proteomes" id="UP000619479"/>
    </source>
</evidence>
<accession>A0A919IFI6</accession>
<feature type="binding site" evidence="9">
    <location>
        <begin position="272"/>
        <end position="276"/>
    </location>
    <ligand>
        <name>substrate</name>
    </ligand>
</feature>
<dbReference type="InterPro" id="IPR028357">
    <property type="entry name" value="UDPglc_DH_bac"/>
</dbReference>
<evidence type="ECO:0000313" key="12">
    <source>
        <dbReference type="EMBL" id="GID65085.1"/>
    </source>
</evidence>
<dbReference type="RefSeq" id="WP_203740884.1">
    <property type="nucleotide sequence ID" value="NZ_BAAAUC010000016.1"/>
</dbReference>
<feature type="binding site" evidence="9">
    <location>
        <begin position="157"/>
        <end position="160"/>
    </location>
    <ligand>
        <name>substrate</name>
    </ligand>
</feature>
<dbReference type="SUPFAM" id="SSF52413">
    <property type="entry name" value="UDP-glucose/GDP-mannose dehydrogenase C-terminal domain"/>
    <property type="match status" value="1"/>
</dbReference>
<feature type="domain" description="UDP-glucose/GDP-mannose dehydrogenase C-terminal" evidence="11">
    <location>
        <begin position="336"/>
        <end position="439"/>
    </location>
</feature>
<feature type="binding site" evidence="10">
    <location>
        <position position="286"/>
    </location>
    <ligand>
        <name>NAD(+)</name>
        <dbReference type="ChEBI" id="CHEBI:57540"/>
    </ligand>
</feature>
<dbReference type="PIRSF" id="PIRSF000124">
    <property type="entry name" value="UDPglc_GDPman_dh"/>
    <property type="match status" value="1"/>
</dbReference>
<feature type="binding site" evidence="10">
    <location>
        <position position="35"/>
    </location>
    <ligand>
        <name>NAD(+)</name>
        <dbReference type="ChEBI" id="CHEBI:57540"/>
    </ligand>
</feature>
<dbReference type="InterPro" id="IPR036291">
    <property type="entry name" value="NAD(P)-bd_dom_sf"/>
</dbReference>
<keyword evidence="4 7" id="KW-0560">Oxidoreductase</keyword>
<dbReference type="InterPro" id="IPR014027">
    <property type="entry name" value="UDP-Glc/GDP-Man_DH_C"/>
</dbReference>
<dbReference type="Pfam" id="PF03720">
    <property type="entry name" value="UDPG_MGDP_dh_C"/>
    <property type="match status" value="1"/>
</dbReference>